<dbReference type="GO" id="GO:0009307">
    <property type="term" value="P:DNA restriction-modification system"/>
    <property type="evidence" value="ECO:0007669"/>
    <property type="project" value="UniProtKB-KW"/>
</dbReference>
<gene>
    <name evidence="6" type="ORF">N47_J01580</name>
</gene>
<name>E1YF33_9BACT</name>
<evidence type="ECO:0000256" key="1">
    <source>
        <dbReference type="ARBA" id="ARBA00010923"/>
    </source>
</evidence>
<comment type="similarity">
    <text evidence="1">Belongs to the type-I restriction system S methylase family.</text>
</comment>
<sequence length="435" mass="48939">MNEDLKYKIMLPGGWAIVSFAESCDKISLNGIKIKQKQYLTEGKYPVVDQGQALIGGYFDDEKLIVPGKPPYVIFGDHTRVKKYINFRFIAGADGVKVLKPFAFLNEKLFFYFLHCIKLPDKGYARHLQFLEKTDIPLPPLSEQHRIVAKIEELFSSLDKGIESLKTAQQQLKIYRQAVLKWAFEGKLSNKNIVEGELPDGWQNKKINELGRVETGTTPSKKNPNFYSDEYPFYKPTDLNAGNNVVSSTDGLSELGIKEARFVPASSTLVTCIGATIGKTGFIKKGGGFNQQINAIIPSKEHNPKFIYYQAVSPDFQKQIQNNASATTLPILNKGKFENLTMVCCLPEEQQTIVAEIESRLSVCDKIEESIEHSLKQAEALRQSILKKAFEGKLVPQDPNDEPASVLLARIKAERESNKAETLRHRQTKKKKVHS</sequence>
<evidence type="ECO:0000256" key="2">
    <source>
        <dbReference type="ARBA" id="ARBA00022747"/>
    </source>
</evidence>
<dbReference type="Gene3D" id="3.90.220.20">
    <property type="entry name" value="DNA methylase specificity domains"/>
    <property type="match status" value="2"/>
</dbReference>
<evidence type="ECO:0000256" key="4">
    <source>
        <dbReference type="SAM" id="MobiDB-lite"/>
    </source>
</evidence>
<protein>
    <recommendedName>
        <fullName evidence="5">Type I restriction modification DNA specificity domain-containing protein</fullName>
    </recommendedName>
</protein>
<dbReference type="InterPro" id="IPR000055">
    <property type="entry name" value="Restrct_endonuc_typeI_TRD"/>
</dbReference>
<dbReference type="GO" id="GO:0003677">
    <property type="term" value="F:DNA binding"/>
    <property type="evidence" value="ECO:0007669"/>
    <property type="project" value="UniProtKB-KW"/>
</dbReference>
<dbReference type="REBASE" id="35257">
    <property type="entry name" value="S.DspN47ORF1610P"/>
</dbReference>
<dbReference type="SUPFAM" id="SSF116734">
    <property type="entry name" value="DNA methylase specificity domain"/>
    <property type="match status" value="2"/>
</dbReference>
<dbReference type="PANTHER" id="PTHR43140:SF1">
    <property type="entry name" value="TYPE I RESTRICTION ENZYME ECOKI SPECIFICITY SUBUNIT"/>
    <property type="match status" value="1"/>
</dbReference>
<accession>E1YF33</accession>
<feature type="domain" description="Type I restriction modification DNA specificity" evidence="5">
    <location>
        <begin position="199"/>
        <end position="376"/>
    </location>
</feature>
<feature type="region of interest" description="Disordered" evidence="4">
    <location>
        <begin position="416"/>
        <end position="435"/>
    </location>
</feature>
<dbReference type="EMBL" id="FR695872">
    <property type="protein sequence ID" value="CBX29177.1"/>
    <property type="molecule type" value="Genomic_DNA"/>
</dbReference>
<dbReference type="InterPro" id="IPR044946">
    <property type="entry name" value="Restrct_endonuc_typeI_TRD_sf"/>
</dbReference>
<dbReference type="InterPro" id="IPR051212">
    <property type="entry name" value="Type-I_RE_S_subunit"/>
</dbReference>
<dbReference type="AlphaFoldDB" id="E1YF33"/>
<proteinExistence type="inferred from homology"/>
<reference evidence="6" key="1">
    <citation type="journal article" date="2011" name="Environ. Microbiol.">
        <title>Genomic insights into the metabolic potential of the polycyclic aromatic hydrocarbon degrading sulfate-reducing Deltaproteobacterium N47.</title>
        <authorList>
            <person name="Bergmann F."/>
            <person name="Selesi D."/>
            <person name="Weinmaier T."/>
            <person name="Tischler P."/>
            <person name="Rattei T."/>
            <person name="Meckenstock R.U."/>
        </authorList>
    </citation>
    <scope>NUCLEOTIDE SEQUENCE</scope>
</reference>
<evidence type="ECO:0000256" key="3">
    <source>
        <dbReference type="ARBA" id="ARBA00023125"/>
    </source>
</evidence>
<organism evidence="6">
    <name type="scientific">uncultured Desulfobacterium sp</name>
    <dbReference type="NCBI Taxonomy" id="201089"/>
    <lineage>
        <taxon>Bacteria</taxon>
        <taxon>Pseudomonadati</taxon>
        <taxon>Thermodesulfobacteriota</taxon>
        <taxon>Desulfobacteria</taxon>
        <taxon>Desulfobacterales</taxon>
        <taxon>Desulfobacteriaceae</taxon>
        <taxon>Desulfobacterium</taxon>
        <taxon>environmental samples</taxon>
    </lineage>
</organism>
<dbReference type="CDD" id="cd17293">
    <property type="entry name" value="RMtype1_S_Ppo21ORF8840P_TRD1-CR1_like"/>
    <property type="match status" value="1"/>
</dbReference>
<keyword evidence="2" id="KW-0680">Restriction system</keyword>
<dbReference type="Pfam" id="PF01420">
    <property type="entry name" value="Methylase_S"/>
    <property type="match status" value="2"/>
</dbReference>
<evidence type="ECO:0000313" key="6">
    <source>
        <dbReference type="EMBL" id="CBX29177.1"/>
    </source>
</evidence>
<dbReference type="PANTHER" id="PTHR43140">
    <property type="entry name" value="TYPE-1 RESTRICTION ENZYME ECOKI SPECIFICITY PROTEIN"/>
    <property type="match status" value="1"/>
</dbReference>
<feature type="domain" description="Type I restriction modification DNA specificity" evidence="5">
    <location>
        <begin position="13"/>
        <end position="162"/>
    </location>
</feature>
<keyword evidence="3" id="KW-0238">DNA-binding</keyword>
<evidence type="ECO:0000259" key="5">
    <source>
        <dbReference type="Pfam" id="PF01420"/>
    </source>
</evidence>
<feature type="compositionally biased region" description="Basic residues" evidence="4">
    <location>
        <begin position="425"/>
        <end position="435"/>
    </location>
</feature>